<accession>A0A6I8S5M8</accession>
<keyword evidence="3" id="KW-1185">Reference proteome</keyword>
<reference evidence="2" key="2">
    <citation type="submission" date="2020-05" db="UniProtKB">
        <authorList>
            <consortium name="Ensembl"/>
        </authorList>
    </citation>
    <scope>IDENTIFICATION</scope>
</reference>
<feature type="repeat" description="RCC1" evidence="1">
    <location>
        <begin position="270"/>
        <end position="345"/>
    </location>
</feature>
<dbReference type="OMA" id="WQDRVEC"/>
<dbReference type="InterPro" id="IPR000408">
    <property type="entry name" value="Reg_chr_condens"/>
</dbReference>
<dbReference type="PANTHER" id="PTHR46849">
    <property type="entry name" value="RCC1 DOMAIN-CONTAINING PROTEIN 1"/>
    <property type="match status" value="1"/>
</dbReference>
<reference evidence="4" key="3">
    <citation type="submission" date="2025-04" db="UniProtKB">
        <authorList>
            <consortium name="RefSeq"/>
        </authorList>
    </citation>
    <scope>IDENTIFICATION</scope>
    <source>
        <strain evidence="4">Nigerian</strain>
        <tissue evidence="4">Liver and blood</tissue>
    </source>
</reference>
<dbReference type="Xenbase" id="XB-GENE-877111">
    <property type="gene designation" value="rccd1"/>
</dbReference>
<dbReference type="PANTHER" id="PTHR46849:SF1">
    <property type="entry name" value="RCC1 DOMAIN-CONTAINING PROTEIN 1"/>
    <property type="match status" value="1"/>
</dbReference>
<name>A0A6I8S5M8_XENTR</name>
<organism evidence="2">
    <name type="scientific">Xenopus tropicalis</name>
    <name type="common">Western clawed frog</name>
    <name type="synonym">Silurana tropicalis</name>
    <dbReference type="NCBI Taxonomy" id="8364"/>
    <lineage>
        <taxon>Eukaryota</taxon>
        <taxon>Metazoa</taxon>
        <taxon>Chordata</taxon>
        <taxon>Craniata</taxon>
        <taxon>Vertebrata</taxon>
        <taxon>Euteleostomi</taxon>
        <taxon>Amphibia</taxon>
        <taxon>Batrachia</taxon>
        <taxon>Anura</taxon>
        <taxon>Pipoidea</taxon>
        <taxon>Pipidae</taxon>
        <taxon>Xenopodinae</taxon>
        <taxon>Xenopus</taxon>
        <taxon>Silurana</taxon>
    </lineage>
</organism>
<feature type="repeat" description="RCC1" evidence="1">
    <location>
        <begin position="346"/>
        <end position="399"/>
    </location>
</feature>
<dbReference type="GeneTree" id="ENSGT00940000164520"/>
<dbReference type="PROSITE" id="PS00626">
    <property type="entry name" value="RCC1_2"/>
    <property type="match status" value="2"/>
</dbReference>
<dbReference type="PRINTS" id="PR00633">
    <property type="entry name" value="RCCNDNSATION"/>
</dbReference>
<feature type="repeat" description="RCC1" evidence="1">
    <location>
        <begin position="218"/>
        <end position="269"/>
    </location>
</feature>
<dbReference type="Pfam" id="PF00415">
    <property type="entry name" value="RCC1"/>
    <property type="match status" value="3"/>
</dbReference>
<protein>
    <submittedName>
        <fullName evidence="2">RCC1 domain containing 1</fullName>
    </submittedName>
    <submittedName>
        <fullName evidence="4">RCC1 domain-containing protein 1 isoform X1</fullName>
    </submittedName>
</protein>
<dbReference type="Gene3D" id="2.130.10.30">
    <property type="entry name" value="Regulator of chromosome condensation 1/beta-lactamase-inhibitor protein II"/>
    <property type="match status" value="1"/>
</dbReference>
<evidence type="ECO:0000313" key="4">
    <source>
        <dbReference type="RefSeq" id="XP_012813982.2"/>
    </source>
</evidence>
<dbReference type="InterPro" id="IPR052830">
    <property type="entry name" value="RCC1_domain-containing"/>
</dbReference>
<evidence type="ECO:0000313" key="5">
    <source>
        <dbReference type="Xenbase" id="XB-GENE-877111"/>
    </source>
</evidence>
<evidence type="ECO:0000256" key="1">
    <source>
        <dbReference type="PROSITE-ProRule" id="PRU00235"/>
    </source>
</evidence>
<dbReference type="Ensembl" id="ENSXETT00000094800">
    <property type="protein sequence ID" value="ENSXETP00000088022"/>
    <property type="gene ID" value="ENSXETG00000049099"/>
</dbReference>
<dbReference type="SUPFAM" id="SSF50985">
    <property type="entry name" value="RCC1/BLIP-II"/>
    <property type="match status" value="1"/>
</dbReference>
<dbReference type="Reactome" id="R-XTR-9629569">
    <property type="pathway name" value="Protein hydroxylation"/>
</dbReference>
<dbReference type="Proteomes" id="UP000008143">
    <property type="component" value="Chromosome 3"/>
</dbReference>
<gene>
    <name evidence="2 4 5" type="primary">rccd1</name>
</gene>
<dbReference type="GeneID" id="100135212"/>
<evidence type="ECO:0000313" key="3">
    <source>
        <dbReference type="Proteomes" id="UP000008143"/>
    </source>
</evidence>
<dbReference type="AlphaFoldDB" id="A0A6I8S5M8"/>
<dbReference type="PROSITE" id="PS50012">
    <property type="entry name" value="RCC1_3"/>
    <property type="match status" value="3"/>
</dbReference>
<sequence length="411" mass="45213">MLDLIPQVAARGKHSSRDSARITSRERLHLGSIQLDFTASGPRSDPPMPWYGFGYRGFEQLGFGQKLSLDLPEPIQLEEAAAPTDTEVTKAVPAWSYSAFVTEDGSLLLSGSIGASPHKYLSFKGLDCVDVLPTEKYLLVQLKERLQCWDTQAFIAEGPHAEPMWKMDLPSAHNSLFPLVTNGYIVPKPPFFRELPSKIHARKLALGNEHAVLLTSELTVLTWGAGRHGQLGHGDLEDVEEPQIVDALHGVPMSEVAAGGWHSAGISESGDIYTWGWNESGQLGLPCKTQQCSVSTKQSHKEDEMGNTGEFITIQAFPALIDLPQESEASKISCGSRHTAAVSRSGELYSWGWGKYGQLGHGDTDSLDQPKLVNYFSVKHLCVNDVICRNWSTYVFCLESLEEKKKKGIFS</sequence>
<dbReference type="AGR" id="Xenbase:XB-GENE-877111"/>
<dbReference type="InterPro" id="IPR009091">
    <property type="entry name" value="RCC1/BLIP-II"/>
</dbReference>
<dbReference type="RefSeq" id="XP_012813982.2">
    <property type="nucleotide sequence ID" value="XM_012958528.3"/>
</dbReference>
<proteinExistence type="predicted"/>
<reference evidence="2" key="1">
    <citation type="journal article" date="2010" name="Science">
        <title>The genome of the Western clawed frog Xenopus tropicalis.</title>
        <authorList>
            <person name="Hellsten U."/>
            <person name="Harland R.M."/>
            <person name="Gilchrist M.J."/>
            <person name="Hendrix D."/>
            <person name="Jurka J."/>
            <person name="Kapitonov V."/>
            <person name="Ovcharenko I."/>
            <person name="Putnam N.H."/>
            <person name="Shu S."/>
            <person name="Taher L."/>
            <person name="Blitz I.L."/>
            <person name="Blumberg B."/>
            <person name="Dichmann D.S."/>
            <person name="Dubchak I."/>
            <person name="Amaya E."/>
            <person name="Detter J.C."/>
            <person name="Fletcher R."/>
            <person name="Gerhard D.S."/>
            <person name="Goodstein D."/>
            <person name="Graves T."/>
            <person name="Grigoriev I.V."/>
            <person name="Grimwood J."/>
            <person name="Kawashima T."/>
            <person name="Lindquist E."/>
            <person name="Lucas S.M."/>
            <person name="Mead P.E."/>
            <person name="Mitros T."/>
            <person name="Ogino H."/>
            <person name="Ohta Y."/>
            <person name="Poliakov A.V."/>
            <person name="Pollet N."/>
            <person name="Robert J."/>
            <person name="Salamov A."/>
            <person name="Sater A.K."/>
            <person name="Schmutz J."/>
            <person name="Terry A."/>
            <person name="Vize P.D."/>
            <person name="Warren W.C."/>
            <person name="Wells D."/>
            <person name="Wills A."/>
            <person name="Wilson R.K."/>
            <person name="Zimmerman L.B."/>
            <person name="Zorn A.M."/>
            <person name="Grainger R."/>
            <person name="Grammer T."/>
            <person name="Khokha M.K."/>
            <person name="Richardson P.M."/>
            <person name="Rokhsar D.S."/>
        </authorList>
    </citation>
    <scope>NUCLEOTIDE SEQUENCE [LARGE SCALE GENOMIC DNA]</scope>
    <source>
        <strain evidence="2">Nigerian</strain>
    </source>
</reference>
<evidence type="ECO:0000313" key="2">
    <source>
        <dbReference type="Ensembl" id="ENSXETP00000088022"/>
    </source>
</evidence>
<dbReference type="OrthoDB" id="5370059at2759"/>
<dbReference type="CTD" id="91433"/>